<dbReference type="OMA" id="TSANSYW"/>
<evidence type="ECO:0000313" key="4">
    <source>
        <dbReference type="EMBL" id="QPC60698.1"/>
    </source>
</evidence>
<feature type="transmembrane region" description="Helical" evidence="1">
    <location>
        <begin position="416"/>
        <end position="438"/>
    </location>
</feature>
<feature type="domain" description="DUF6536" evidence="2">
    <location>
        <begin position="38"/>
        <end position="194"/>
    </location>
</feature>
<keyword evidence="1" id="KW-0472">Membrane</keyword>
<proteinExistence type="predicted"/>
<sequence length="678" mass="75944">MAVSKETAEEALLVTDSNNNQEAQEAADTSATSKRAKWQFSLIGGATACIVVLIINLVITIWSSVTFVGSETGDRSSRRIIYEGSCSDSRTINAVIHLVINIFSSILLASSNYGMQCLSAPTRADVDHAHTRRDWMDIGIPSFRNLRMVSRKKVSLWLLLVLSSVPLHLLFNSVVYSSLTTWEYHSFFVDEDFQLLWKDGKDFYEKSLDDKRRVKQLVASDHGRLDNLTNLECINEYAVAFQTKRNDVIVIVESVGSVDSVIGSPDTTCGSYRASADYSWICGWKGAYCTTCRSQLPKVRSQPNNWSPWGKRVKHCLSQPAEQMCRLNFDFRIAAVILVVNFVKAVTLVFIALRPPKEPLFVLGDAVQSFLVSPDETTTGACLGSARTARVGRFYLPCFIDVEPRRRGVAVTKTRWSWSILMYGLAFIASCSLLGWSVDIIPGPKDLKTLWDLGFGSANELTLISGKYWDDKDDSSLIANILVANLPQLVFSFFYFQYNSLFTCMAAAAEWSAYANKRRSLRVSSNPRGKQRSRYFLQLPYRYSIPLLLASILMHWMLSQSIFVVAIEQSGRWKLFTSGYSPIAMIFVIIIAAFMAAAVIITALRRLPTIMPVAASCSLAIAAACHHPDNKPQPDASVSRLQWGVMQRQRDELGRELTGHCGFSQYPVEKPEWGIVYR</sequence>
<dbReference type="EMBL" id="PVEM01000021">
    <property type="protein sequence ID" value="PTD02472.1"/>
    <property type="molecule type" value="Genomic_DNA"/>
</dbReference>
<feature type="transmembrane region" description="Helical" evidence="1">
    <location>
        <begin position="333"/>
        <end position="353"/>
    </location>
</feature>
<dbReference type="EMBL" id="CP064747">
    <property type="protein sequence ID" value="QPC60698.1"/>
    <property type="molecule type" value="Genomic_DNA"/>
</dbReference>
<feature type="transmembrane region" description="Helical" evidence="1">
    <location>
        <begin position="40"/>
        <end position="62"/>
    </location>
</feature>
<evidence type="ECO:0000256" key="1">
    <source>
        <dbReference type="SAM" id="Phobius"/>
    </source>
</evidence>
<evidence type="ECO:0000313" key="3">
    <source>
        <dbReference type="EMBL" id="PTD02472.1"/>
    </source>
</evidence>
<feature type="transmembrane region" description="Helical" evidence="1">
    <location>
        <begin position="154"/>
        <end position="171"/>
    </location>
</feature>
<reference evidence="3 5" key="1">
    <citation type="submission" date="2018-02" db="EMBL/GenBank/DDBJ databases">
        <title>Fusarium culmorum secondary metabolites in fungal-bacterial-plant interactions.</title>
        <authorList>
            <person name="Schmidt R."/>
        </authorList>
    </citation>
    <scope>NUCLEOTIDE SEQUENCE [LARGE SCALE GENOMIC DNA]</scope>
    <source>
        <strain evidence="3 5">PV</strain>
    </source>
</reference>
<keyword evidence="5" id="KW-1185">Reference proteome</keyword>
<dbReference type="InterPro" id="IPR046623">
    <property type="entry name" value="DUF6536"/>
</dbReference>
<dbReference type="OrthoDB" id="5429634at2759"/>
<reference evidence="4" key="2">
    <citation type="submission" date="2020-11" db="EMBL/GenBank/DDBJ databases">
        <title>The chromosome-scale genome resource for two endophytic Fusarium species: F. culmorum and F. pseudograminearum.</title>
        <authorList>
            <person name="Yuan Z."/>
        </authorList>
    </citation>
    <scope>NUCLEOTIDE SEQUENCE</scope>
    <source>
        <strain evidence="4">Class2-1B</strain>
    </source>
</reference>
<protein>
    <recommendedName>
        <fullName evidence="2">DUF6536 domain-containing protein</fullName>
    </recommendedName>
</protein>
<accession>A0A2T4GFX9</accession>
<dbReference type="PANTHER" id="PTHR35395">
    <property type="entry name" value="DUF6536 DOMAIN-CONTAINING PROTEIN"/>
    <property type="match status" value="1"/>
</dbReference>
<feature type="transmembrane region" description="Helical" evidence="1">
    <location>
        <begin position="579"/>
        <end position="604"/>
    </location>
</feature>
<evidence type="ECO:0000259" key="2">
    <source>
        <dbReference type="Pfam" id="PF20163"/>
    </source>
</evidence>
<dbReference type="Proteomes" id="UP000241587">
    <property type="component" value="Unassembled WGS sequence"/>
</dbReference>
<evidence type="ECO:0000313" key="5">
    <source>
        <dbReference type="Proteomes" id="UP000241587"/>
    </source>
</evidence>
<keyword evidence="1" id="KW-0812">Transmembrane</keyword>
<feature type="transmembrane region" description="Helical" evidence="1">
    <location>
        <begin position="543"/>
        <end position="567"/>
    </location>
</feature>
<dbReference type="Pfam" id="PF20163">
    <property type="entry name" value="DUF6536"/>
    <property type="match status" value="1"/>
</dbReference>
<dbReference type="PANTHER" id="PTHR35395:SF1">
    <property type="entry name" value="DUF6536 DOMAIN-CONTAINING PROTEIN"/>
    <property type="match status" value="1"/>
</dbReference>
<dbReference type="AlphaFoldDB" id="A0A2T4GFX9"/>
<feature type="transmembrane region" description="Helical" evidence="1">
    <location>
        <begin position="94"/>
        <end position="113"/>
    </location>
</feature>
<dbReference type="Proteomes" id="UP000663297">
    <property type="component" value="Chromosome 1"/>
</dbReference>
<keyword evidence="1" id="KW-1133">Transmembrane helix</keyword>
<name>A0A2T4GFX9_FUSCU</name>
<gene>
    <name evidence="3" type="ORF">FCULG_00012879</name>
    <name evidence="4" type="ORF">HYE67_002929</name>
</gene>
<feature type="transmembrane region" description="Helical" evidence="1">
    <location>
        <begin position="477"/>
        <end position="496"/>
    </location>
</feature>
<organism evidence="3 5">
    <name type="scientific">Fusarium culmorum</name>
    <dbReference type="NCBI Taxonomy" id="5516"/>
    <lineage>
        <taxon>Eukaryota</taxon>
        <taxon>Fungi</taxon>
        <taxon>Dikarya</taxon>
        <taxon>Ascomycota</taxon>
        <taxon>Pezizomycotina</taxon>
        <taxon>Sordariomycetes</taxon>
        <taxon>Hypocreomycetidae</taxon>
        <taxon>Hypocreales</taxon>
        <taxon>Nectriaceae</taxon>
        <taxon>Fusarium</taxon>
    </lineage>
</organism>